<dbReference type="InterPro" id="IPR036388">
    <property type="entry name" value="WH-like_DNA-bd_sf"/>
</dbReference>
<dbReference type="GO" id="GO:0005102">
    <property type="term" value="F:signaling receptor binding"/>
    <property type="evidence" value="ECO:0007669"/>
    <property type="project" value="TreeGrafter"/>
</dbReference>
<keyword evidence="2 10" id="KW-0813">Transport</keyword>
<dbReference type="EMBL" id="JAFJZO010000021">
    <property type="protein sequence ID" value="KAG5505845.1"/>
    <property type="molecule type" value="Genomic_DNA"/>
</dbReference>
<evidence type="ECO:0000256" key="12">
    <source>
        <dbReference type="SAM" id="MobiDB-lite"/>
    </source>
</evidence>
<comment type="function">
    <text evidence="10">Component of the PEX13-PEX14 docking complex, a translocon channel that specifically mediates the import of peroxisomal cargo proteins bound to PEX5 receptor. The PEX13-PEX14 docking complex forms a large import pore which can be opened to a diameter of about 9 nm. Mechanistically, PEX5 receptor along with cargo proteins associates with the PEX14 subunit of the PEX13-PEX14 docking complex in the cytosol, leading to the insertion of the receptor into the organelle membrane with the concomitant translocation of the cargo into the peroxisome matrix.</text>
</comment>
<dbReference type="Pfam" id="PF04695">
    <property type="entry name" value="Pex14_N"/>
    <property type="match status" value="1"/>
</dbReference>
<gene>
    <name evidence="14" type="ORF">JKF63_05181</name>
</gene>
<keyword evidence="15" id="KW-1185">Reference proteome</keyword>
<comment type="similarity">
    <text evidence="1 10">Belongs to the peroxin-14 family.</text>
</comment>
<evidence type="ECO:0000313" key="14">
    <source>
        <dbReference type="EMBL" id="KAG5505845.1"/>
    </source>
</evidence>
<dbReference type="AlphaFoldDB" id="A0A836IJI9"/>
<dbReference type="PANTHER" id="PTHR23058:SF0">
    <property type="entry name" value="PEROXISOMAL MEMBRANE PROTEIN PEX14"/>
    <property type="match status" value="1"/>
</dbReference>
<feature type="region of interest" description="Disordered" evidence="12">
    <location>
        <begin position="186"/>
        <end position="234"/>
    </location>
</feature>
<dbReference type="PANTHER" id="PTHR23058">
    <property type="entry name" value="PEROXISOMAL MEMBRANE PROTEIN PEX14"/>
    <property type="match status" value="1"/>
</dbReference>
<evidence type="ECO:0000256" key="5">
    <source>
        <dbReference type="ARBA" id="ARBA00023136"/>
    </source>
</evidence>
<keyword evidence="3 10" id="KW-0653">Protein transport</keyword>
<dbReference type="InterPro" id="IPR025655">
    <property type="entry name" value="PEX14"/>
</dbReference>
<evidence type="ECO:0000256" key="3">
    <source>
        <dbReference type="ARBA" id="ARBA00022927"/>
    </source>
</evidence>
<evidence type="ECO:0000256" key="10">
    <source>
        <dbReference type="RuleBase" id="RU367032"/>
    </source>
</evidence>
<dbReference type="GO" id="GO:0005778">
    <property type="term" value="C:peroxisomal membrane"/>
    <property type="evidence" value="ECO:0007669"/>
    <property type="project" value="UniProtKB-SubCell"/>
</dbReference>
<feature type="compositionally biased region" description="Polar residues" evidence="12">
    <location>
        <begin position="205"/>
        <end position="217"/>
    </location>
</feature>
<comment type="subcellular location">
    <subcellularLocation>
        <location evidence="9 10">Peroxisome membrane</location>
    </subcellularLocation>
</comment>
<keyword evidence="11" id="KW-0175">Coiled coil</keyword>
<feature type="coiled-coil region" evidence="11">
    <location>
        <begin position="251"/>
        <end position="316"/>
    </location>
</feature>
<comment type="caution">
    <text evidence="14">The sequence shown here is derived from an EMBL/GenBank/DDBJ whole genome shotgun (WGS) entry which is preliminary data.</text>
</comment>
<evidence type="ECO:0000256" key="8">
    <source>
        <dbReference type="ARBA" id="ARBA00029691"/>
    </source>
</evidence>
<feature type="region of interest" description="Disordered" evidence="12">
    <location>
        <begin position="1"/>
        <end position="33"/>
    </location>
</feature>
<dbReference type="Gene3D" id="1.10.10.10">
    <property type="entry name" value="Winged helix-like DNA-binding domain superfamily/Winged helix DNA-binding domain"/>
    <property type="match status" value="1"/>
</dbReference>
<name>A0A836IJI9_9TRYP</name>
<proteinExistence type="inferred from homology"/>
<keyword evidence="6 10" id="KW-0576">Peroxisome</keyword>
<sequence length="454" mass="47771">MSNTAAAVLEPSQVALPGPLPEPEQASASEMDDNVRVQSAIRFLQDPRVRHSAIESQIRFLKGKGVSDPQIKYAFAKVGRTVTAETIASVRVPPANTVLPAAAATARATPLSAQLKTARQSMPVAMTPGPQYTQTLFPHSPIAPQEEPQAKTLDWRDVVIGVGAAVLTGFTGYKLFNRYSSYELRRKPEKRPRLYQTSHSRHRSANNVSSESETDASSTRHRGRAPPLPPPPTVATAGVPIASVIPPSDFAEKINKLQMELDETKEALANERKKCADLAVSAAKIRADKQQLSRTNDRLSQQIDGLKKDIEKLNEEKSATVVGDSALSTKEEEAETPAPTSVFLPSVAPAASGSALAGDDDSVLPAVPSPEVPAVVTPSPAISAAVKAVDPAEPMPVAKAPLVPEPTPAAVAEPVLSAESTVPAGNVAGVLTPLIPTNNAEVSNAVDATPVSRG</sequence>
<dbReference type="RefSeq" id="XP_067757513.1">
    <property type="nucleotide sequence ID" value="XM_067901150.1"/>
</dbReference>
<dbReference type="GO" id="GO:1990429">
    <property type="term" value="C:peroxisomal importomer complex"/>
    <property type="evidence" value="ECO:0007669"/>
    <property type="project" value="TreeGrafter"/>
</dbReference>
<dbReference type="GeneID" id="94291227"/>
<organism evidence="14 15">
    <name type="scientific">Porcisia hertigi</name>
    <dbReference type="NCBI Taxonomy" id="2761500"/>
    <lineage>
        <taxon>Eukaryota</taxon>
        <taxon>Discoba</taxon>
        <taxon>Euglenozoa</taxon>
        <taxon>Kinetoplastea</taxon>
        <taxon>Metakinetoplastina</taxon>
        <taxon>Trypanosomatida</taxon>
        <taxon>Trypanosomatidae</taxon>
        <taxon>Leishmaniinae</taxon>
        <taxon>Porcisia</taxon>
    </lineage>
</organism>
<evidence type="ECO:0000256" key="9">
    <source>
        <dbReference type="ARBA" id="ARBA00046271"/>
    </source>
</evidence>
<dbReference type="GO" id="GO:0016560">
    <property type="term" value="P:protein import into peroxisome matrix, docking"/>
    <property type="evidence" value="ECO:0007669"/>
    <property type="project" value="UniProtKB-UniRule"/>
</dbReference>
<evidence type="ECO:0000313" key="15">
    <source>
        <dbReference type="Proteomes" id="UP000674318"/>
    </source>
</evidence>
<keyword evidence="5 10" id="KW-0472">Membrane</keyword>
<dbReference type="Proteomes" id="UP000674318">
    <property type="component" value="Chromosome 21"/>
</dbReference>
<evidence type="ECO:0000256" key="2">
    <source>
        <dbReference type="ARBA" id="ARBA00022448"/>
    </source>
</evidence>
<feature type="domain" description="Peroxisome membrane anchor protein Pex14p N-terminal" evidence="13">
    <location>
        <begin position="35"/>
        <end position="76"/>
    </location>
</feature>
<evidence type="ECO:0000256" key="7">
    <source>
        <dbReference type="ARBA" id="ARBA00029502"/>
    </source>
</evidence>
<dbReference type="OrthoDB" id="5549158at2759"/>
<evidence type="ECO:0000256" key="11">
    <source>
        <dbReference type="SAM" id="Coils"/>
    </source>
</evidence>
<evidence type="ECO:0000259" key="13">
    <source>
        <dbReference type="Pfam" id="PF04695"/>
    </source>
</evidence>
<protein>
    <recommendedName>
        <fullName evidence="7 10">Peroxisomal membrane protein PEX14</fullName>
    </recommendedName>
    <alternativeName>
        <fullName evidence="8 10">Peroxin-14</fullName>
    </alternativeName>
</protein>
<keyword evidence="4" id="KW-0811">Translocation</keyword>
<reference evidence="14 15" key="1">
    <citation type="submission" date="2021-02" db="EMBL/GenBank/DDBJ databases">
        <title>Porcisia hertigi Genome sequencing and assembly.</title>
        <authorList>
            <person name="Almutairi H."/>
            <person name="Gatherer D."/>
        </authorList>
    </citation>
    <scope>NUCLEOTIDE SEQUENCE [LARGE SCALE GENOMIC DNA]</scope>
    <source>
        <strain evidence="14 15">C119</strain>
    </source>
</reference>
<dbReference type="KEGG" id="phet:94291227"/>
<evidence type="ECO:0000256" key="1">
    <source>
        <dbReference type="ARBA" id="ARBA00005443"/>
    </source>
</evidence>
<dbReference type="InterPro" id="IPR006785">
    <property type="entry name" value="Pex14_N"/>
</dbReference>
<evidence type="ECO:0000256" key="6">
    <source>
        <dbReference type="ARBA" id="ARBA00023140"/>
    </source>
</evidence>
<evidence type="ECO:0000256" key="4">
    <source>
        <dbReference type="ARBA" id="ARBA00023010"/>
    </source>
</evidence>
<accession>A0A836IJI9</accession>